<dbReference type="SUPFAM" id="SSF52540">
    <property type="entry name" value="P-loop containing nucleoside triphosphate hydrolases"/>
    <property type="match status" value="1"/>
</dbReference>
<dbReference type="PANTHER" id="PTHR43394">
    <property type="entry name" value="ATP-DEPENDENT PERMEASE MDL1, MITOCHONDRIAL"/>
    <property type="match status" value="1"/>
</dbReference>
<evidence type="ECO:0000256" key="3">
    <source>
        <dbReference type="ARBA" id="ARBA00022741"/>
    </source>
</evidence>
<evidence type="ECO:0000313" key="11">
    <source>
        <dbReference type="Proteomes" id="UP001249945"/>
    </source>
</evidence>
<dbReference type="GO" id="GO:0005524">
    <property type="term" value="F:ATP binding"/>
    <property type="evidence" value="ECO:0007669"/>
    <property type="project" value="UniProtKB-KW"/>
</dbReference>
<dbReference type="InterPro" id="IPR011527">
    <property type="entry name" value="ABC1_TM_dom"/>
</dbReference>
<keyword evidence="3" id="KW-0547">Nucleotide-binding</keyword>
<dbReference type="PROSITE" id="PS50893">
    <property type="entry name" value="ABC_TRANSPORTER_2"/>
    <property type="match status" value="1"/>
</dbReference>
<keyword evidence="2 7" id="KW-0812">Transmembrane</keyword>
<evidence type="ECO:0000259" key="9">
    <source>
        <dbReference type="PROSITE" id="PS50929"/>
    </source>
</evidence>
<dbReference type="PANTHER" id="PTHR43394:SF1">
    <property type="entry name" value="ATP-BINDING CASSETTE SUB-FAMILY B MEMBER 10, MITOCHONDRIAL"/>
    <property type="match status" value="1"/>
</dbReference>
<sequence length="522" mass="60379">MNNIIFLSKKLSKKKLLFFSSLFVLLSLSNFIAPFLSSFVVTQYMEGQLSENIKYLVIIFSIQLVFLIFRFFYEYSKSKFLFYTDFNLKSNFLGVLQEKNLTFSLTKNTGEIQYRMFNDIATMIRGVETFYINTPSILFTLMVVVFLITRISFLILIFSLIMIILLVIQFIYFQEPLKKSFEETKRIEQELVGEMNEHFDRIEIIQLYNKESSSLISFDLRFGELITKYLKQKKLNLLGLSFSSVIVQFWLIGISVISMILLSMGEISLGQFVFLAQIVYFLPTSVGALLNTVWEYQDCSVSIERYKTFTEDSQLNEGDTKIDKIESIIFNNVEVVLNNYAVSPEINLTVEQGDFVLIKGENGGGKSSLIRILSKLLPLESGEIFINHTELNKVEKKSLREHIAVATQRSYVFQNSLEENVFLEDGNKKVYKLMKQILSINSELTQKNVRVLSGGEKQKINLMRAFVRDREVIILDEPSSGLDQQAIEKLLEYLSVTKNKKIYFVVTHDNHFDQLANKVIQL</sequence>
<feature type="domain" description="ABC transmembrane type-1" evidence="9">
    <location>
        <begin position="22"/>
        <end position="298"/>
    </location>
</feature>
<dbReference type="Pfam" id="PF00664">
    <property type="entry name" value="ABC_membrane"/>
    <property type="match status" value="1"/>
</dbReference>
<feature type="transmembrane region" description="Helical" evidence="7">
    <location>
        <begin position="130"/>
        <end position="148"/>
    </location>
</feature>
<dbReference type="RefSeq" id="WP_311780451.1">
    <property type="nucleotide sequence ID" value="NZ_JALRMR010000007.1"/>
</dbReference>
<dbReference type="InterPro" id="IPR003593">
    <property type="entry name" value="AAA+_ATPase"/>
</dbReference>
<reference evidence="10" key="1">
    <citation type="submission" date="2022-04" db="EMBL/GenBank/DDBJ databases">
        <title>Draft genome sequences of lactic acid bacteria (LAB) strains involved in meat spoilage.</title>
        <authorList>
            <person name="Palevich N."/>
        </authorList>
    </citation>
    <scope>NUCLEOTIDE SEQUENCE</scope>
    <source>
        <strain evidence="10">9-14</strain>
    </source>
</reference>
<proteinExistence type="predicted"/>
<dbReference type="InterPro" id="IPR003439">
    <property type="entry name" value="ABC_transporter-like_ATP-bd"/>
</dbReference>
<name>A0AAW8RDH1_CARDV</name>
<comment type="subcellular location">
    <subcellularLocation>
        <location evidence="1">Cell membrane</location>
        <topology evidence="1">Multi-pass membrane protein</topology>
    </subcellularLocation>
</comment>
<evidence type="ECO:0000256" key="4">
    <source>
        <dbReference type="ARBA" id="ARBA00022840"/>
    </source>
</evidence>
<dbReference type="Gene3D" id="3.40.50.300">
    <property type="entry name" value="P-loop containing nucleotide triphosphate hydrolases"/>
    <property type="match status" value="1"/>
</dbReference>
<feature type="transmembrane region" description="Helical" evidence="7">
    <location>
        <begin position="274"/>
        <end position="294"/>
    </location>
</feature>
<dbReference type="CDD" id="cd03228">
    <property type="entry name" value="ABCC_MRP_Like"/>
    <property type="match status" value="1"/>
</dbReference>
<dbReference type="Gene3D" id="1.20.1560.10">
    <property type="entry name" value="ABC transporter type 1, transmembrane domain"/>
    <property type="match status" value="1"/>
</dbReference>
<keyword evidence="5 7" id="KW-1133">Transmembrane helix</keyword>
<organism evidence="10 11">
    <name type="scientific">Carnobacterium divergens</name>
    <name type="common">Lactobacillus divergens</name>
    <dbReference type="NCBI Taxonomy" id="2748"/>
    <lineage>
        <taxon>Bacteria</taxon>
        <taxon>Bacillati</taxon>
        <taxon>Bacillota</taxon>
        <taxon>Bacilli</taxon>
        <taxon>Lactobacillales</taxon>
        <taxon>Carnobacteriaceae</taxon>
        <taxon>Carnobacterium</taxon>
    </lineage>
</organism>
<dbReference type="SMART" id="SM00382">
    <property type="entry name" value="AAA"/>
    <property type="match status" value="1"/>
</dbReference>
<dbReference type="InterPro" id="IPR036640">
    <property type="entry name" value="ABC1_TM_sf"/>
</dbReference>
<accession>A0AAW8RDH1</accession>
<keyword evidence="6 7" id="KW-0472">Membrane</keyword>
<evidence type="ECO:0000256" key="5">
    <source>
        <dbReference type="ARBA" id="ARBA00022989"/>
    </source>
</evidence>
<dbReference type="GO" id="GO:0005886">
    <property type="term" value="C:plasma membrane"/>
    <property type="evidence" value="ECO:0007669"/>
    <property type="project" value="UniProtKB-SubCell"/>
</dbReference>
<keyword evidence="4 10" id="KW-0067">ATP-binding</keyword>
<dbReference type="Pfam" id="PF00005">
    <property type="entry name" value="ABC_tran"/>
    <property type="match status" value="1"/>
</dbReference>
<evidence type="ECO:0000259" key="8">
    <source>
        <dbReference type="PROSITE" id="PS50893"/>
    </source>
</evidence>
<dbReference type="PROSITE" id="PS50929">
    <property type="entry name" value="ABC_TM1F"/>
    <property type="match status" value="1"/>
</dbReference>
<evidence type="ECO:0000313" key="10">
    <source>
        <dbReference type="EMBL" id="MDT1974248.1"/>
    </source>
</evidence>
<dbReference type="SUPFAM" id="SSF90123">
    <property type="entry name" value="ABC transporter transmembrane region"/>
    <property type="match status" value="1"/>
</dbReference>
<feature type="domain" description="ABC transporter" evidence="8">
    <location>
        <begin position="328"/>
        <end position="520"/>
    </location>
</feature>
<evidence type="ECO:0000256" key="7">
    <source>
        <dbReference type="SAM" id="Phobius"/>
    </source>
</evidence>
<protein>
    <submittedName>
        <fullName evidence="10">ABC transporter ATP-binding protein/permease</fullName>
    </submittedName>
</protein>
<feature type="transmembrane region" description="Helical" evidence="7">
    <location>
        <begin position="154"/>
        <end position="173"/>
    </location>
</feature>
<dbReference type="EMBL" id="JALRMR010000007">
    <property type="protein sequence ID" value="MDT1974248.1"/>
    <property type="molecule type" value="Genomic_DNA"/>
</dbReference>
<dbReference type="GO" id="GO:0016887">
    <property type="term" value="F:ATP hydrolysis activity"/>
    <property type="evidence" value="ECO:0007669"/>
    <property type="project" value="InterPro"/>
</dbReference>
<evidence type="ECO:0000256" key="6">
    <source>
        <dbReference type="ARBA" id="ARBA00023136"/>
    </source>
</evidence>
<evidence type="ECO:0000256" key="1">
    <source>
        <dbReference type="ARBA" id="ARBA00004651"/>
    </source>
</evidence>
<feature type="transmembrane region" description="Helical" evidence="7">
    <location>
        <begin position="53"/>
        <end position="73"/>
    </location>
</feature>
<dbReference type="Proteomes" id="UP001249945">
    <property type="component" value="Unassembled WGS sequence"/>
</dbReference>
<dbReference type="AlphaFoldDB" id="A0AAW8RDH1"/>
<dbReference type="InterPro" id="IPR039421">
    <property type="entry name" value="Type_1_exporter"/>
</dbReference>
<dbReference type="GO" id="GO:0015421">
    <property type="term" value="F:ABC-type oligopeptide transporter activity"/>
    <property type="evidence" value="ECO:0007669"/>
    <property type="project" value="TreeGrafter"/>
</dbReference>
<evidence type="ECO:0000256" key="2">
    <source>
        <dbReference type="ARBA" id="ARBA00022692"/>
    </source>
</evidence>
<comment type="caution">
    <text evidence="10">The sequence shown here is derived from an EMBL/GenBank/DDBJ whole genome shotgun (WGS) entry which is preliminary data.</text>
</comment>
<feature type="transmembrane region" description="Helical" evidence="7">
    <location>
        <begin position="237"/>
        <end position="262"/>
    </location>
</feature>
<dbReference type="InterPro" id="IPR027417">
    <property type="entry name" value="P-loop_NTPase"/>
</dbReference>
<gene>
    <name evidence="10" type="ORF">MX635_07560</name>
</gene>